<evidence type="ECO:0000313" key="3">
    <source>
        <dbReference type="Proteomes" id="UP000241462"/>
    </source>
</evidence>
<feature type="region of interest" description="Disordered" evidence="1">
    <location>
        <begin position="247"/>
        <end position="269"/>
    </location>
</feature>
<organism evidence="2 3">
    <name type="scientific">Coniella lustricola</name>
    <dbReference type="NCBI Taxonomy" id="2025994"/>
    <lineage>
        <taxon>Eukaryota</taxon>
        <taxon>Fungi</taxon>
        <taxon>Dikarya</taxon>
        <taxon>Ascomycota</taxon>
        <taxon>Pezizomycotina</taxon>
        <taxon>Sordariomycetes</taxon>
        <taxon>Sordariomycetidae</taxon>
        <taxon>Diaporthales</taxon>
        <taxon>Schizoparmaceae</taxon>
        <taxon>Coniella</taxon>
    </lineage>
</organism>
<sequence length="521" mass="57450">MAAEAARAIKAALEQHFRSREEAEHIRRVLALNLRSCYENGPQAGPLALVEQDCIIKTTDVRGTQRDYLKALHANIKAQRAYDDAVNQNQIPKDGGSRGSKAVDDAAARLQDHVTTIKLRRTQERLQTIEKYLHILAQKPAADPRYMQSEAIFRDAPSLPEVPKTVISGFSIDKDSTKTDLKSLVDRLEKAVLRSKLLLKKEEQLLQTVGSRSSASPGRLSNASRLAALTTTRNELIAWMEAELGKASGSDEDQEAANADVQSSGNLDQAQTDEKLVQIKKRYANYVDSRRNLIQLLVQRPQPTTKLPVELPSRQHSNDSLPIPGSHLVIPYVQRLLSMTHEQKASILQKAHLNNVLTKHSESTDRALGRLAEESQLLPEHGTGRRHGFGHGSAGAASLEISCRMQPWVDAADSAKLATLENVAEKIEQGQVALEGSTAYLSEIDQLLGRTTMQRDMDTDGDSTMDDIWLAEFKNSNMSAGTSTGINQDRKDVWSALNGGLGLINAEDSPHKEIIPYLKDT</sequence>
<dbReference type="OrthoDB" id="5402392at2759"/>
<protein>
    <submittedName>
        <fullName evidence="2">Uncharacterized protein</fullName>
    </submittedName>
</protein>
<proteinExistence type="predicted"/>
<gene>
    <name evidence="2" type="ORF">BD289DRAFT_484041</name>
</gene>
<feature type="compositionally biased region" description="Polar residues" evidence="1">
    <location>
        <begin position="260"/>
        <end position="269"/>
    </location>
</feature>
<reference evidence="2 3" key="1">
    <citation type="journal article" date="2018" name="Mycol. Prog.">
        <title>Coniella lustricola, a new species from submerged detritus.</title>
        <authorList>
            <person name="Raudabaugh D.B."/>
            <person name="Iturriaga T."/>
            <person name="Carver A."/>
            <person name="Mondo S."/>
            <person name="Pangilinan J."/>
            <person name="Lipzen A."/>
            <person name="He G."/>
            <person name="Amirebrahimi M."/>
            <person name="Grigoriev I.V."/>
            <person name="Miller A.N."/>
        </authorList>
    </citation>
    <scope>NUCLEOTIDE SEQUENCE [LARGE SCALE GENOMIC DNA]</scope>
    <source>
        <strain evidence="2 3">B22-T-1</strain>
    </source>
</reference>
<evidence type="ECO:0000256" key="1">
    <source>
        <dbReference type="SAM" id="MobiDB-lite"/>
    </source>
</evidence>
<dbReference type="InParanoid" id="A0A2T3A3G9"/>
<dbReference type="Proteomes" id="UP000241462">
    <property type="component" value="Unassembled WGS sequence"/>
</dbReference>
<dbReference type="AlphaFoldDB" id="A0A2T3A3G9"/>
<accession>A0A2T3A3G9</accession>
<name>A0A2T3A3G9_9PEZI</name>
<keyword evidence="3" id="KW-1185">Reference proteome</keyword>
<dbReference type="EMBL" id="KZ678485">
    <property type="protein sequence ID" value="PSR82179.1"/>
    <property type="molecule type" value="Genomic_DNA"/>
</dbReference>
<evidence type="ECO:0000313" key="2">
    <source>
        <dbReference type="EMBL" id="PSR82179.1"/>
    </source>
</evidence>